<dbReference type="InterPro" id="IPR010985">
    <property type="entry name" value="Ribbon_hlx_hlx"/>
</dbReference>
<dbReference type="Proteomes" id="UP000232003">
    <property type="component" value="Chromosome"/>
</dbReference>
<keyword evidence="3" id="KW-1185">Reference proteome</keyword>
<reference evidence="2 3" key="1">
    <citation type="submission" date="2017-11" db="EMBL/GenBank/DDBJ databases">
        <title>Complete genome of a free-living desiccation-tolerant cyanobacterium and its photosynthetic adaptation to extreme terrestrial habitat.</title>
        <authorList>
            <person name="Shang J."/>
        </authorList>
    </citation>
    <scope>NUCLEOTIDE SEQUENCE [LARGE SCALE GENOMIC DNA]</scope>
    <source>
        <strain evidence="2 3">CCNUN1</strain>
    </source>
</reference>
<organism evidence="2 3">
    <name type="scientific">Nostoc flagelliforme CCNUN1</name>
    <dbReference type="NCBI Taxonomy" id="2038116"/>
    <lineage>
        <taxon>Bacteria</taxon>
        <taxon>Bacillati</taxon>
        <taxon>Cyanobacteriota</taxon>
        <taxon>Cyanophyceae</taxon>
        <taxon>Nostocales</taxon>
        <taxon>Nostocaceae</taxon>
        <taxon>Nostoc</taxon>
    </lineage>
</organism>
<protein>
    <submittedName>
        <fullName evidence="2">CopG-like ribbon-helix-helix domain</fullName>
    </submittedName>
</protein>
<evidence type="ECO:0000313" key="3">
    <source>
        <dbReference type="Proteomes" id="UP000232003"/>
    </source>
</evidence>
<accession>A0A2K8SG49</accession>
<name>A0A2K8SG49_9NOSO</name>
<dbReference type="AlphaFoldDB" id="A0A2K8SG49"/>
<dbReference type="GO" id="GO:0006355">
    <property type="term" value="P:regulation of DNA-templated transcription"/>
    <property type="evidence" value="ECO:0007669"/>
    <property type="project" value="InterPro"/>
</dbReference>
<feature type="domain" description="CopG-like ribbon-helix-helix" evidence="1">
    <location>
        <begin position="9"/>
        <end position="43"/>
    </location>
</feature>
<dbReference type="InterPro" id="IPR012869">
    <property type="entry name" value="RHH_5"/>
</dbReference>
<gene>
    <name evidence="2" type="ORF">COO91_00056</name>
</gene>
<sequence>MLTMSGKGRIAVTLEPEIYQWIVERAAKEGRSLANLAAFLLSGTVKEQMEEEATKEKGAA</sequence>
<dbReference type="EMBL" id="CP024785">
    <property type="protein sequence ID" value="AUB34243.1"/>
    <property type="molecule type" value="Genomic_DNA"/>
</dbReference>
<evidence type="ECO:0000313" key="2">
    <source>
        <dbReference type="EMBL" id="AUB34243.1"/>
    </source>
</evidence>
<dbReference type="KEGG" id="nfl:COO91_00056"/>
<dbReference type="Pfam" id="PF07878">
    <property type="entry name" value="RHH_5"/>
    <property type="match status" value="1"/>
</dbReference>
<dbReference type="SUPFAM" id="SSF47598">
    <property type="entry name" value="Ribbon-helix-helix"/>
    <property type="match status" value="1"/>
</dbReference>
<proteinExistence type="predicted"/>
<evidence type="ECO:0000259" key="1">
    <source>
        <dbReference type="Pfam" id="PF07878"/>
    </source>
</evidence>